<keyword evidence="2" id="KW-1185">Reference proteome</keyword>
<evidence type="ECO:0000313" key="2">
    <source>
        <dbReference type="Proteomes" id="UP000320735"/>
    </source>
</evidence>
<reference evidence="1 2" key="1">
    <citation type="submission" date="2019-02" db="EMBL/GenBank/DDBJ databases">
        <title>Deep-cultivation of Planctomycetes and their phenomic and genomic characterization uncovers novel biology.</title>
        <authorList>
            <person name="Wiegand S."/>
            <person name="Jogler M."/>
            <person name="Boedeker C."/>
            <person name="Pinto D."/>
            <person name="Vollmers J."/>
            <person name="Rivas-Marin E."/>
            <person name="Kohn T."/>
            <person name="Peeters S.H."/>
            <person name="Heuer A."/>
            <person name="Rast P."/>
            <person name="Oberbeckmann S."/>
            <person name="Bunk B."/>
            <person name="Jeske O."/>
            <person name="Meyerdierks A."/>
            <person name="Storesund J.E."/>
            <person name="Kallscheuer N."/>
            <person name="Luecker S."/>
            <person name="Lage O.M."/>
            <person name="Pohl T."/>
            <person name="Merkel B.J."/>
            <person name="Hornburger P."/>
            <person name="Mueller R.-W."/>
            <person name="Bruemmer F."/>
            <person name="Labrenz M."/>
            <person name="Spormann A.M."/>
            <person name="Op Den Camp H."/>
            <person name="Overmann J."/>
            <person name="Amann R."/>
            <person name="Jetten M.S.M."/>
            <person name="Mascher T."/>
            <person name="Medema M.H."/>
            <person name="Devos D.P."/>
            <person name="Kaster A.-K."/>
            <person name="Ovreas L."/>
            <person name="Rohde M."/>
            <person name="Galperin M.Y."/>
            <person name="Jogler C."/>
        </authorList>
    </citation>
    <scope>NUCLEOTIDE SEQUENCE [LARGE SCALE GENOMIC DNA]</scope>
    <source>
        <strain evidence="1 2">CA54</strain>
    </source>
</reference>
<organism evidence="1 2">
    <name type="scientific">Symmachiella macrocystis</name>
    <dbReference type="NCBI Taxonomy" id="2527985"/>
    <lineage>
        <taxon>Bacteria</taxon>
        <taxon>Pseudomonadati</taxon>
        <taxon>Planctomycetota</taxon>
        <taxon>Planctomycetia</taxon>
        <taxon>Planctomycetales</taxon>
        <taxon>Planctomycetaceae</taxon>
        <taxon>Symmachiella</taxon>
    </lineage>
</organism>
<comment type="caution">
    <text evidence="1">The sequence shown here is derived from an EMBL/GenBank/DDBJ whole genome shotgun (WGS) entry which is preliminary data.</text>
</comment>
<evidence type="ECO:0000313" key="1">
    <source>
        <dbReference type="EMBL" id="TWU07297.1"/>
    </source>
</evidence>
<proteinExistence type="predicted"/>
<dbReference type="Proteomes" id="UP000320735">
    <property type="component" value="Unassembled WGS sequence"/>
</dbReference>
<gene>
    <name evidence="1" type="ORF">CA54_57030</name>
</gene>
<sequence>MAFFGGGVLCWFWPYSPDAAGMDCVRGIGDWPQAGGTAVWSQRDLLVGSWVIGGCGIILILQFGEPHQAILGARDSFF</sequence>
<dbReference type="AlphaFoldDB" id="A0A5C6B698"/>
<protein>
    <submittedName>
        <fullName evidence="1">Uncharacterized protein</fullName>
    </submittedName>
</protein>
<name>A0A5C6B698_9PLAN</name>
<dbReference type="EMBL" id="SJPP01000003">
    <property type="protein sequence ID" value="TWU07297.1"/>
    <property type="molecule type" value="Genomic_DNA"/>
</dbReference>
<accession>A0A5C6B698</accession>